<proteinExistence type="predicted"/>
<keyword evidence="2" id="KW-1185">Reference proteome</keyword>
<name>A0A9W5WWJ3_BABOV</name>
<dbReference type="EMBL" id="BLIY01000022">
    <property type="protein sequence ID" value="GFE55557.1"/>
    <property type="molecule type" value="Genomic_DNA"/>
</dbReference>
<gene>
    <name evidence="1" type="ORF">BaOVIS_029610</name>
</gene>
<sequence>MQENVPETCAHLEIPDGTTCLVCFEDLTRENAVGYKVDKDAEWALATFCIDCIKYLLKTQYEKYINALRTTTCAKEQRSLLERGPPINVSDRLGFPLAEKEEVYELFDVGESKVMSAKLEGSLVGEEREQLWKELSQFRFKGDNEE</sequence>
<evidence type="ECO:0000313" key="1">
    <source>
        <dbReference type="EMBL" id="GFE55557.1"/>
    </source>
</evidence>
<comment type="caution">
    <text evidence="1">The sequence shown here is derived from an EMBL/GenBank/DDBJ whole genome shotgun (WGS) entry which is preliminary data.</text>
</comment>
<dbReference type="OrthoDB" id="341976at2759"/>
<evidence type="ECO:0000313" key="2">
    <source>
        <dbReference type="Proteomes" id="UP001057455"/>
    </source>
</evidence>
<dbReference type="Proteomes" id="UP001057455">
    <property type="component" value="Unassembled WGS sequence"/>
</dbReference>
<protein>
    <submittedName>
        <fullName evidence="1">Uncharacterized protein</fullName>
    </submittedName>
</protein>
<organism evidence="1 2">
    <name type="scientific">Babesia ovis</name>
    <dbReference type="NCBI Taxonomy" id="5869"/>
    <lineage>
        <taxon>Eukaryota</taxon>
        <taxon>Sar</taxon>
        <taxon>Alveolata</taxon>
        <taxon>Apicomplexa</taxon>
        <taxon>Aconoidasida</taxon>
        <taxon>Piroplasmida</taxon>
        <taxon>Babesiidae</taxon>
        <taxon>Babesia</taxon>
    </lineage>
</organism>
<reference evidence="1" key="1">
    <citation type="submission" date="2019-12" db="EMBL/GenBank/DDBJ databases">
        <title>Genome sequence of Babesia ovis.</title>
        <authorList>
            <person name="Yamagishi J."/>
            <person name="Sevinc F."/>
            <person name="Xuan X."/>
        </authorList>
    </citation>
    <scope>NUCLEOTIDE SEQUENCE</scope>
    <source>
        <strain evidence="1">Selcuk</strain>
    </source>
</reference>
<dbReference type="AlphaFoldDB" id="A0A9W5WWJ3"/>
<accession>A0A9W5WWJ3</accession>